<feature type="compositionally biased region" description="Polar residues" evidence="1">
    <location>
        <begin position="171"/>
        <end position="188"/>
    </location>
</feature>
<dbReference type="STRING" id="1353009.A0A1Y2IKC3"/>
<reference evidence="2 3" key="1">
    <citation type="journal article" date="2015" name="Biotechnol. Biofuels">
        <title>Enhanced degradation of softwood versus hardwood by the white-rot fungus Pycnoporus coccineus.</title>
        <authorList>
            <person name="Couturier M."/>
            <person name="Navarro D."/>
            <person name="Chevret D."/>
            <person name="Henrissat B."/>
            <person name="Piumi F."/>
            <person name="Ruiz-Duenas F.J."/>
            <person name="Martinez A.T."/>
            <person name="Grigoriev I.V."/>
            <person name="Riley R."/>
            <person name="Lipzen A."/>
            <person name="Berrin J.G."/>
            <person name="Master E.R."/>
            <person name="Rosso M.N."/>
        </authorList>
    </citation>
    <scope>NUCLEOTIDE SEQUENCE [LARGE SCALE GENOMIC DNA]</scope>
    <source>
        <strain evidence="2 3">BRFM310</strain>
    </source>
</reference>
<feature type="compositionally biased region" description="Polar residues" evidence="1">
    <location>
        <begin position="41"/>
        <end position="56"/>
    </location>
</feature>
<feature type="region of interest" description="Disordered" evidence="1">
    <location>
        <begin position="74"/>
        <end position="227"/>
    </location>
</feature>
<feature type="region of interest" description="Disordered" evidence="1">
    <location>
        <begin position="242"/>
        <end position="299"/>
    </location>
</feature>
<feature type="compositionally biased region" description="Polar residues" evidence="1">
    <location>
        <begin position="1"/>
        <end position="11"/>
    </location>
</feature>
<keyword evidence="3" id="KW-1185">Reference proteome</keyword>
<dbReference type="AlphaFoldDB" id="A0A1Y2IKC3"/>
<feature type="compositionally biased region" description="Low complexity" evidence="1">
    <location>
        <begin position="145"/>
        <end position="164"/>
    </location>
</feature>
<feature type="compositionally biased region" description="Basic residues" evidence="1">
    <location>
        <begin position="200"/>
        <end position="209"/>
    </location>
</feature>
<sequence length="748" mass="80293">MALSAGNSVNGTMHRRKSSKDEDEDNVLVFPPSQSPPATAPLSQAFTHNGDPTNDENAGLQIPATRARVVSTPSIPMSQSYPGQPASAGPYRTTFAVPRQPPLNGATPSYGQLNGRHQAPAMRQSFSLPSPHSHAHSRTRSISGPFSPITPSPLSSSFPSSQLSMPPPHKLSSSSTAPELHQPGSSPPENGIKISQPPAHTRRHSRLHSRNLSIYFPRPGSLPSTSIAEDGAQELDFSEAPEYDEGVPIPSASPGPGQRAFREGFTFGARPPSSASSATHPMSPMKSSGSGASRRGHHHKHSLSHNFFSFLEPGAQSAPGELHTQPTPVPTSPWAPISPFPSSTSMTSDRISTNGDAAVMAEPKTHSRSPIGKIRAPQQVSPLAIGASVWQFVLGAWLWITGQQVGSLSCTGLGYWVVFDAIGVALGHILPSHLAGPDMRAEMRRPYGNVRIETVMTFAQSVYLIFTSVYVCKETVEHLLLSSGEGHHRHHGDEVSAVFGIDFPVRLVFITFLSLLTTATVFNNHTKLVNTAGNHIPSLSSLLPARSRYRASSFAYPPLLNNLLTNPYSLAPILFASCVLFTATSVPLRQHRPVDLILAAVETIVTFKLAYRAAVALGVVLLQTSPARGLAGGRMEAFLRAMREIERHPQVLHLPAPHIWQLTPSLTLPEGDLSSPYAVGPVADKAQGPTQSLVVTLELHVRHDLEDVEVLRLTKWAWERCVHALHFGTRGGEGGEGEAEVTVGIVKG</sequence>
<feature type="region of interest" description="Disordered" evidence="1">
    <location>
        <begin position="314"/>
        <end position="351"/>
    </location>
</feature>
<feature type="compositionally biased region" description="Pro residues" evidence="1">
    <location>
        <begin position="327"/>
        <end position="339"/>
    </location>
</feature>
<proteinExistence type="predicted"/>
<accession>A0A1Y2IKC3</accession>
<evidence type="ECO:0008006" key="4">
    <source>
        <dbReference type="Google" id="ProtNLM"/>
    </source>
</evidence>
<feature type="region of interest" description="Disordered" evidence="1">
    <location>
        <begin position="1"/>
        <end position="61"/>
    </location>
</feature>
<dbReference type="OrthoDB" id="5382797at2759"/>
<gene>
    <name evidence="2" type="ORF">PYCCODRAFT_1413398</name>
</gene>
<dbReference type="EMBL" id="KZ084114">
    <property type="protein sequence ID" value="OSD01053.1"/>
    <property type="molecule type" value="Genomic_DNA"/>
</dbReference>
<evidence type="ECO:0000313" key="3">
    <source>
        <dbReference type="Proteomes" id="UP000193067"/>
    </source>
</evidence>
<protein>
    <recommendedName>
        <fullName evidence="4">Cation efflux protein</fullName>
    </recommendedName>
</protein>
<feature type="compositionally biased region" description="Polar residues" evidence="1">
    <location>
        <begin position="340"/>
        <end position="351"/>
    </location>
</feature>
<organism evidence="2 3">
    <name type="scientific">Trametes coccinea (strain BRFM310)</name>
    <name type="common">Pycnoporus coccineus</name>
    <dbReference type="NCBI Taxonomy" id="1353009"/>
    <lineage>
        <taxon>Eukaryota</taxon>
        <taxon>Fungi</taxon>
        <taxon>Dikarya</taxon>
        <taxon>Basidiomycota</taxon>
        <taxon>Agaricomycotina</taxon>
        <taxon>Agaricomycetes</taxon>
        <taxon>Polyporales</taxon>
        <taxon>Polyporaceae</taxon>
        <taxon>Trametes</taxon>
    </lineage>
</organism>
<dbReference type="Proteomes" id="UP000193067">
    <property type="component" value="Unassembled WGS sequence"/>
</dbReference>
<evidence type="ECO:0000256" key="1">
    <source>
        <dbReference type="SAM" id="MobiDB-lite"/>
    </source>
</evidence>
<name>A0A1Y2IKC3_TRAC3</name>
<evidence type="ECO:0000313" key="2">
    <source>
        <dbReference type="EMBL" id="OSD01053.1"/>
    </source>
</evidence>